<dbReference type="KEGG" id="het:BBW65_01355"/>
<dbReference type="OrthoDB" id="5333999at2"/>
<gene>
    <name evidence="1" type="ORF">BBW65_01355</name>
</gene>
<accession>A0A1B1U455</accession>
<dbReference type="EMBL" id="CP016503">
    <property type="protein sequence ID" value="ANV97536.1"/>
    <property type="molecule type" value="Genomic_DNA"/>
</dbReference>
<proteinExistence type="predicted"/>
<name>A0A1B1U455_9HELI</name>
<evidence type="ECO:0000313" key="2">
    <source>
        <dbReference type="Proteomes" id="UP000092884"/>
    </source>
</evidence>
<evidence type="ECO:0000313" key="1">
    <source>
        <dbReference type="EMBL" id="ANV97536.1"/>
    </source>
</evidence>
<dbReference type="STRING" id="222136.BBW65_01355"/>
<dbReference type="RefSeq" id="WP_066338691.1">
    <property type="nucleotide sequence ID" value="NZ_CP016503.1"/>
</dbReference>
<protein>
    <submittedName>
        <fullName evidence="1">Uncharacterized protein</fullName>
    </submittedName>
</protein>
<dbReference type="AlphaFoldDB" id="A0A1B1U455"/>
<sequence length="157" mass="17628">MFSYQHRIINASLRTLLKLHAQEMIQKLEQEKIPFSIACDISKITFDPPLNHDALELLGAINIFVLSGYSLETLELSAQFFQFRAGVTQDTDVSIAVPYDAVVQIIFQPEDSANGIILFSNPVETLMYGQVDEIDEDEGFTDSLNAILSKNQELMRG</sequence>
<keyword evidence="2" id="KW-1185">Reference proteome</keyword>
<reference evidence="2" key="1">
    <citation type="submission" date="2016-07" db="EMBL/GenBank/DDBJ databases">
        <authorList>
            <person name="Florea S."/>
            <person name="Webb J.S."/>
            <person name="Jaromczyk J."/>
            <person name="Schardl C.L."/>
        </authorList>
    </citation>
    <scope>NUCLEOTIDE SEQUENCE [LARGE SCALE GENOMIC DNA]</scope>
    <source>
        <strain evidence="2">MIT 01-6242</strain>
    </source>
</reference>
<organism evidence="1 2">
    <name type="scientific">Helicobacter enhydrae</name>
    <dbReference type="NCBI Taxonomy" id="222136"/>
    <lineage>
        <taxon>Bacteria</taxon>
        <taxon>Pseudomonadati</taxon>
        <taxon>Campylobacterota</taxon>
        <taxon>Epsilonproteobacteria</taxon>
        <taxon>Campylobacterales</taxon>
        <taxon>Helicobacteraceae</taxon>
        <taxon>Helicobacter</taxon>
    </lineage>
</organism>
<dbReference type="Proteomes" id="UP000092884">
    <property type="component" value="Chromosome"/>
</dbReference>